<dbReference type="CDD" id="cd16232">
    <property type="entry name" value="EFh_SPARC_TICN"/>
    <property type="match status" value="1"/>
</dbReference>
<accession>A0A5S6Q1P0</accession>
<dbReference type="InterPro" id="IPR019577">
    <property type="entry name" value="SPARC/Testican_Ca-bd-dom"/>
</dbReference>
<dbReference type="Gene3D" id="2.40.50.140">
    <property type="entry name" value="Nucleic acid-binding proteins"/>
    <property type="match status" value="1"/>
</dbReference>
<comment type="subcellular location">
    <subcellularLocation>
        <location evidence="1">Cytoplasm</location>
    </subcellularLocation>
    <subcellularLocation>
        <location evidence="2">Secreted</location>
    </subcellularLocation>
</comment>
<dbReference type="InterPro" id="IPR012340">
    <property type="entry name" value="NA-bd_OB-fold"/>
</dbReference>
<dbReference type="GO" id="GO:0005509">
    <property type="term" value="F:calcium ion binding"/>
    <property type="evidence" value="ECO:0007669"/>
    <property type="project" value="InterPro"/>
</dbReference>
<dbReference type="InterPro" id="IPR000716">
    <property type="entry name" value="Thyroglobulin_1"/>
</dbReference>
<dbReference type="GO" id="GO:0000502">
    <property type="term" value="C:proteasome complex"/>
    <property type="evidence" value="ECO:0007669"/>
    <property type="project" value="UniProtKB-KW"/>
</dbReference>
<dbReference type="InterPro" id="IPR003960">
    <property type="entry name" value="ATPase_AAA_CS"/>
</dbReference>
<feature type="compositionally biased region" description="Low complexity" evidence="14">
    <location>
        <begin position="780"/>
        <end position="790"/>
    </location>
</feature>
<protein>
    <recommendedName>
        <fullName evidence="4">26S proteasome regulatory subunit 7</fullName>
    </recommendedName>
    <alternativeName>
        <fullName evidence="12">Proteasome 26S subunit ATPase 2</fullName>
    </alternativeName>
</protein>
<keyword evidence="5" id="KW-0963">Cytoplasm</keyword>
<dbReference type="GO" id="GO:0016887">
    <property type="term" value="F:ATP hydrolysis activity"/>
    <property type="evidence" value="ECO:0007669"/>
    <property type="project" value="InterPro"/>
</dbReference>
<evidence type="ECO:0000256" key="1">
    <source>
        <dbReference type="ARBA" id="ARBA00004496"/>
    </source>
</evidence>
<dbReference type="PROSITE" id="PS51162">
    <property type="entry name" value="THYROGLOBULIN_1_2"/>
    <property type="match status" value="1"/>
</dbReference>
<dbReference type="InterPro" id="IPR050221">
    <property type="entry name" value="26S_Proteasome_ATPase"/>
</dbReference>
<dbReference type="PANTHER" id="PTHR23073">
    <property type="entry name" value="26S PROTEASOME REGULATORY SUBUNIT"/>
    <property type="match status" value="1"/>
</dbReference>
<dbReference type="InterPro" id="IPR027417">
    <property type="entry name" value="P-loop_NTPase"/>
</dbReference>
<evidence type="ECO:0000256" key="12">
    <source>
        <dbReference type="ARBA" id="ARBA00030937"/>
    </source>
</evidence>
<dbReference type="GO" id="GO:0005524">
    <property type="term" value="F:ATP binding"/>
    <property type="evidence" value="ECO:0007669"/>
    <property type="project" value="UniProtKB-KW"/>
</dbReference>
<dbReference type="SUPFAM" id="SSF47473">
    <property type="entry name" value="EF-hand"/>
    <property type="match status" value="1"/>
</dbReference>
<dbReference type="Gene3D" id="3.40.50.300">
    <property type="entry name" value="P-loop containing nucleotide triphosphate hydrolases"/>
    <property type="match status" value="1"/>
</dbReference>
<evidence type="ECO:0000256" key="8">
    <source>
        <dbReference type="ARBA" id="ARBA00022840"/>
    </source>
</evidence>
<dbReference type="GO" id="GO:0005576">
    <property type="term" value="C:extracellular region"/>
    <property type="evidence" value="ECO:0007669"/>
    <property type="project" value="UniProtKB-SubCell"/>
</dbReference>
<dbReference type="SMART" id="SM00211">
    <property type="entry name" value="TY"/>
    <property type="match status" value="1"/>
</dbReference>
<dbReference type="Gene3D" id="1.10.238.10">
    <property type="entry name" value="EF-hand"/>
    <property type="match status" value="1"/>
</dbReference>
<evidence type="ECO:0000256" key="14">
    <source>
        <dbReference type="SAM" id="MobiDB-lite"/>
    </source>
</evidence>
<dbReference type="CDD" id="cd00191">
    <property type="entry name" value="TY"/>
    <property type="match status" value="1"/>
</dbReference>
<dbReference type="Pfam" id="PF00004">
    <property type="entry name" value="AAA"/>
    <property type="match status" value="1"/>
</dbReference>
<dbReference type="Pfam" id="PF17862">
    <property type="entry name" value="AAA_lid_3"/>
    <property type="match status" value="1"/>
</dbReference>
<dbReference type="InterPro" id="IPR036857">
    <property type="entry name" value="Thyroglobulin_1_sf"/>
</dbReference>
<dbReference type="Pfam" id="PF10591">
    <property type="entry name" value="SPARC_Ca_bdg"/>
    <property type="match status" value="1"/>
</dbReference>
<dbReference type="SUPFAM" id="SSF52540">
    <property type="entry name" value="P-loop containing nucleoside triphosphate hydrolases"/>
    <property type="match status" value="1"/>
</dbReference>
<evidence type="ECO:0000256" key="9">
    <source>
        <dbReference type="ARBA" id="ARBA00022942"/>
    </source>
</evidence>
<evidence type="ECO:0000256" key="5">
    <source>
        <dbReference type="ARBA" id="ARBA00022490"/>
    </source>
</evidence>
<evidence type="ECO:0000256" key="4">
    <source>
        <dbReference type="ARBA" id="ARBA00021111"/>
    </source>
</evidence>
<evidence type="ECO:0000256" key="3">
    <source>
        <dbReference type="ARBA" id="ARBA00006914"/>
    </source>
</evidence>
<dbReference type="Pfam" id="PF21236">
    <property type="entry name" value="OB_PRS7"/>
    <property type="match status" value="1"/>
</dbReference>
<dbReference type="SUPFAM" id="SSF57610">
    <property type="entry name" value="Thyroglobulin type-1 domain"/>
    <property type="match status" value="1"/>
</dbReference>
<dbReference type="STRING" id="70415.A0A5S6Q1P0"/>
<keyword evidence="8" id="KW-0067">ATP-binding</keyword>
<dbReference type="FunFam" id="2.40.50.140:FF:000075">
    <property type="entry name" value="26S protease regulatory subunit 7"/>
    <property type="match status" value="1"/>
</dbReference>
<dbReference type="InterPro" id="IPR048723">
    <property type="entry name" value="OB_PRS7"/>
</dbReference>
<dbReference type="GO" id="GO:0005737">
    <property type="term" value="C:cytoplasm"/>
    <property type="evidence" value="ECO:0007669"/>
    <property type="project" value="UniProtKB-SubCell"/>
</dbReference>
<keyword evidence="10 13" id="KW-1015">Disulfide bond</keyword>
<dbReference type="Pfam" id="PF00086">
    <property type="entry name" value="Thyroglobulin_1"/>
    <property type="match status" value="1"/>
</dbReference>
<feature type="compositionally biased region" description="Acidic residues" evidence="14">
    <location>
        <begin position="768"/>
        <end position="779"/>
    </location>
</feature>
<dbReference type="Proteomes" id="UP000046395">
    <property type="component" value="Unassembled WGS sequence"/>
</dbReference>
<dbReference type="Gene3D" id="1.10.8.60">
    <property type="match status" value="1"/>
</dbReference>
<keyword evidence="16" id="KW-1185">Reference proteome</keyword>
<evidence type="ECO:0000256" key="10">
    <source>
        <dbReference type="ARBA" id="ARBA00023157"/>
    </source>
</evidence>
<dbReference type="PROSITE" id="PS00484">
    <property type="entry name" value="THYROGLOBULIN_1_1"/>
    <property type="match status" value="1"/>
</dbReference>
<dbReference type="SMART" id="SM00382">
    <property type="entry name" value="AAA"/>
    <property type="match status" value="1"/>
</dbReference>
<dbReference type="InterPro" id="IPR011992">
    <property type="entry name" value="EF-hand-dom_pair"/>
</dbReference>
<dbReference type="WBParaSite" id="TMUE_0000000882.1">
    <property type="protein sequence ID" value="TMUE_0000000882.1"/>
    <property type="gene ID" value="WBGene00296805"/>
</dbReference>
<evidence type="ECO:0000256" key="2">
    <source>
        <dbReference type="ARBA" id="ARBA00004613"/>
    </source>
</evidence>
<dbReference type="InterPro" id="IPR003959">
    <property type="entry name" value="ATPase_AAA_core"/>
</dbReference>
<evidence type="ECO:0000259" key="15">
    <source>
        <dbReference type="PROSITE" id="PS51162"/>
    </source>
</evidence>
<evidence type="ECO:0000313" key="16">
    <source>
        <dbReference type="Proteomes" id="UP000046395"/>
    </source>
</evidence>
<dbReference type="InterPro" id="IPR041569">
    <property type="entry name" value="AAA_lid_3"/>
</dbReference>
<reference evidence="17" key="1">
    <citation type="submission" date="2019-12" db="UniProtKB">
        <authorList>
            <consortium name="WormBaseParasite"/>
        </authorList>
    </citation>
    <scope>IDENTIFICATION</scope>
</reference>
<dbReference type="AlphaFoldDB" id="A0A5S6Q1P0"/>
<sequence>MPDYLGDDMRKVKKTDEAEEEVKALDEGDIAILKSYGQGHYYDALKKTEEDIKDCLKRVNELTGIKESDTGLAAAALWDLAADKQTLQQEQPLQVARCTKIIPGEGDEMRYIINVKQFAKFVVELADQVAPTDIEEGMRVGVDRNKYQIHLPLPPKIDPTVTIMQVEEKPDVTYNDIGGCKEQIEKLREVVETPLLHPERFVNLGIEPPKGVLLYGPPGTGKTLCARAVANRTDACFIRVIGSELVQKYVGEGARMVRELFEMARAKKACLIFFDEIDAIGGARFDDGVGGDNEVQRTMLELINQLDGFDPRGNIKVLMATNRPDTLDPALVRPGRLDRKVEFGLPDVEGRTHIFKIHARQMSVERDIRYDLLARLCPNCTGAEIRSVCTEAGMFAIRARKKVASEKDFLEAIQKLSTTSLRAHSSLHCFSTEQQHRAVPADRCYSYFRSVYFFGHPMGKPVSLLLLIVSFCGTYAETLDVGDEVPDVSGKDVKIFEFHQLEKDHACSLIRCSEDEVCALLDNVALCMNRRTANHILRKAEGRSTAKLLPPKKRTSKKHKNAGTAPKIDDFDGMQHFAPKHIEDYDQACTEKQLVTIEDLLVRWFTSLRMQSTNAEAVSLPKHHLRCQPDVGWMFVQLDGNGDGHLEHDELYTLDHEKYKNCIHHFLDQCDLNQDALLSVDEWCDCFEWAGREREEPPCHAARRLTDPHLIGSFMPECNVEGYYRPEQCHGDHCWCVDKWGREFDHSRTIGHADCGQYSDHISSTNDDSSDDDDDDNGDDNNNNTEDNAA</sequence>
<keyword evidence="9" id="KW-0647">Proteasome</keyword>
<keyword evidence="7" id="KW-0547">Nucleotide-binding</keyword>
<name>A0A5S6Q1P0_TRIMR</name>
<feature type="disulfide bond" evidence="13">
    <location>
        <begin position="699"/>
        <end position="718"/>
    </location>
</feature>
<keyword evidence="6" id="KW-0964">Secreted</keyword>
<keyword evidence="11" id="KW-0325">Glycoprotein</keyword>
<feature type="domain" description="Thyroglobulin type-1" evidence="15">
    <location>
        <begin position="696"/>
        <end position="755"/>
    </location>
</feature>
<comment type="caution">
    <text evidence="13">Lacks conserved residue(s) required for the propagation of feature annotation.</text>
</comment>
<dbReference type="Gene3D" id="4.10.800.10">
    <property type="entry name" value="Thyroglobulin type-1"/>
    <property type="match status" value="1"/>
</dbReference>
<evidence type="ECO:0000256" key="11">
    <source>
        <dbReference type="ARBA" id="ARBA00023180"/>
    </source>
</evidence>
<comment type="similarity">
    <text evidence="3">Belongs to the AAA ATPase family.</text>
</comment>
<dbReference type="InterPro" id="IPR003593">
    <property type="entry name" value="AAA+_ATPase"/>
</dbReference>
<dbReference type="FunFam" id="1.10.8.60:FF:000005">
    <property type="entry name" value="26S protease regulatory subunit 7"/>
    <property type="match status" value="1"/>
</dbReference>
<evidence type="ECO:0000313" key="17">
    <source>
        <dbReference type="WBParaSite" id="TMUE_0000000882.1"/>
    </source>
</evidence>
<proteinExistence type="inferred from homology"/>
<feature type="region of interest" description="Disordered" evidence="14">
    <location>
        <begin position="761"/>
        <end position="790"/>
    </location>
</feature>
<dbReference type="PROSITE" id="PS00674">
    <property type="entry name" value="AAA"/>
    <property type="match status" value="1"/>
</dbReference>
<evidence type="ECO:0000256" key="6">
    <source>
        <dbReference type="ARBA" id="ARBA00022525"/>
    </source>
</evidence>
<dbReference type="FunFam" id="3.40.50.300:FF:000027">
    <property type="entry name" value="26S protease regulatory subunit 7"/>
    <property type="match status" value="1"/>
</dbReference>
<evidence type="ECO:0000256" key="7">
    <source>
        <dbReference type="ARBA" id="ARBA00022741"/>
    </source>
</evidence>
<evidence type="ECO:0000256" key="13">
    <source>
        <dbReference type="PROSITE-ProRule" id="PRU00500"/>
    </source>
</evidence>
<dbReference type="CDD" id="cd19502">
    <property type="entry name" value="RecA-like_PAN_like"/>
    <property type="match status" value="1"/>
</dbReference>
<organism evidence="16 17">
    <name type="scientific">Trichuris muris</name>
    <name type="common">Mouse whipworm</name>
    <dbReference type="NCBI Taxonomy" id="70415"/>
    <lineage>
        <taxon>Eukaryota</taxon>
        <taxon>Metazoa</taxon>
        <taxon>Ecdysozoa</taxon>
        <taxon>Nematoda</taxon>
        <taxon>Enoplea</taxon>
        <taxon>Dorylaimia</taxon>
        <taxon>Trichinellida</taxon>
        <taxon>Trichuridae</taxon>
        <taxon>Trichuris</taxon>
    </lineage>
</organism>